<organism evidence="2 3">
    <name type="scientific">Clostridium estertheticum</name>
    <dbReference type="NCBI Taxonomy" id="238834"/>
    <lineage>
        <taxon>Bacteria</taxon>
        <taxon>Bacillati</taxon>
        <taxon>Bacillota</taxon>
        <taxon>Clostridia</taxon>
        <taxon>Eubacteriales</taxon>
        <taxon>Clostridiaceae</taxon>
        <taxon>Clostridium</taxon>
    </lineage>
</organism>
<keyword evidence="1" id="KW-1133">Transmembrane helix</keyword>
<evidence type="ECO:0000313" key="3">
    <source>
        <dbReference type="Proteomes" id="UP001164733"/>
    </source>
</evidence>
<protein>
    <submittedName>
        <fullName evidence="2">Uncharacterized protein</fullName>
    </submittedName>
</protein>
<feature type="transmembrane region" description="Helical" evidence="1">
    <location>
        <begin position="7"/>
        <end position="23"/>
    </location>
</feature>
<reference evidence="2" key="1">
    <citation type="submission" date="2021-11" db="EMBL/GenBank/DDBJ databases">
        <title>Clostridia strains as spoilage organisms.</title>
        <authorList>
            <person name="Wambui J."/>
            <person name="Stevens M.J.A."/>
            <person name="Stephan R."/>
        </authorList>
    </citation>
    <scope>NUCLEOTIDE SEQUENCE</scope>
    <source>
        <strain evidence="2">CF009</strain>
    </source>
</reference>
<proteinExistence type="predicted"/>
<dbReference type="AlphaFoldDB" id="A0AA47EGA9"/>
<evidence type="ECO:0000256" key="1">
    <source>
        <dbReference type="SAM" id="Phobius"/>
    </source>
</evidence>
<evidence type="ECO:0000313" key="2">
    <source>
        <dbReference type="EMBL" id="WAG58909.1"/>
    </source>
</evidence>
<dbReference type="EMBL" id="CP086239">
    <property type="protein sequence ID" value="WAG58909.1"/>
    <property type="molecule type" value="Genomic_DNA"/>
</dbReference>
<feature type="transmembrane region" description="Helical" evidence="1">
    <location>
        <begin position="29"/>
        <end position="46"/>
    </location>
</feature>
<dbReference type="Proteomes" id="UP001164733">
    <property type="component" value="Chromosome"/>
</dbReference>
<sequence length="63" mass="7364">MFIKKDFIFRLIASILFVFTAYLPNGSIIKIVALIVWLIAVFLESIKKLWSKYKTKSNDNPKK</sequence>
<name>A0AA47EGA9_9CLOT</name>
<keyword evidence="1" id="KW-0472">Membrane</keyword>
<gene>
    <name evidence="2" type="ORF">LL038_14785</name>
</gene>
<accession>A0AA47EGA9</accession>
<keyword evidence="1" id="KW-0812">Transmembrane</keyword>
<dbReference type="RefSeq" id="WP_216124770.1">
    <property type="nucleotide sequence ID" value="NZ_CP086239.1"/>
</dbReference>